<comment type="caution">
    <text evidence="3">The sequence shown here is derived from an EMBL/GenBank/DDBJ whole genome shotgun (WGS) entry which is preliminary data.</text>
</comment>
<gene>
    <name evidence="3" type="ORF">FB476_0682</name>
</gene>
<dbReference type="AlphaFoldDB" id="A0A543KL66"/>
<dbReference type="Proteomes" id="UP000315133">
    <property type="component" value="Unassembled WGS sequence"/>
</dbReference>
<organism evidence="3 4">
    <name type="scientific">Ornithinimicrobium humiphilum</name>
    <dbReference type="NCBI Taxonomy" id="125288"/>
    <lineage>
        <taxon>Bacteria</taxon>
        <taxon>Bacillati</taxon>
        <taxon>Actinomycetota</taxon>
        <taxon>Actinomycetes</taxon>
        <taxon>Micrococcales</taxon>
        <taxon>Ornithinimicrobiaceae</taxon>
        <taxon>Ornithinimicrobium</taxon>
    </lineage>
</organism>
<evidence type="ECO:0000259" key="2">
    <source>
        <dbReference type="Pfam" id="PF09851"/>
    </source>
</evidence>
<feature type="domain" description="SHOCT" evidence="2">
    <location>
        <begin position="174"/>
        <end position="199"/>
    </location>
</feature>
<accession>A0A543KL66</accession>
<evidence type="ECO:0000313" key="3">
    <source>
        <dbReference type="EMBL" id="TQM95832.1"/>
    </source>
</evidence>
<evidence type="ECO:0000256" key="1">
    <source>
        <dbReference type="SAM" id="MobiDB-lite"/>
    </source>
</evidence>
<keyword evidence="4" id="KW-1185">Reference proteome</keyword>
<dbReference type="EMBL" id="VFPU01000001">
    <property type="protein sequence ID" value="TQM95832.1"/>
    <property type="molecule type" value="Genomic_DNA"/>
</dbReference>
<dbReference type="Pfam" id="PF09851">
    <property type="entry name" value="SHOCT"/>
    <property type="match status" value="1"/>
</dbReference>
<name>A0A543KL66_9MICO</name>
<sequence length="204" mass="21553">MNEVPWAGGIATAYRDKRVPKREVPLAAQSLQLILLPGERVLGLFGVTRLRRSVTLLVITDLRLLTLGDQHVGLPLVDEVHRADVTEVHLERERTFRIGAVTARTPAGDVGLGTLTYGKETFLAFERLLATGASGGMPVIPVPGGRGGAEPVEAGPAGRSSSAPASDHPLVVHLAALADLHRQGALTDEEFSAAKARLLADPEG</sequence>
<protein>
    <submittedName>
        <fullName evidence="3">Putative oligomerization/nucleic acid binding protein</fullName>
    </submittedName>
</protein>
<feature type="compositionally biased region" description="Low complexity" evidence="1">
    <location>
        <begin position="149"/>
        <end position="166"/>
    </location>
</feature>
<feature type="region of interest" description="Disordered" evidence="1">
    <location>
        <begin position="141"/>
        <end position="166"/>
    </location>
</feature>
<dbReference type="InterPro" id="IPR018649">
    <property type="entry name" value="SHOCT"/>
</dbReference>
<evidence type="ECO:0000313" key="4">
    <source>
        <dbReference type="Proteomes" id="UP000315133"/>
    </source>
</evidence>
<reference evidence="3 4" key="1">
    <citation type="submission" date="2019-06" db="EMBL/GenBank/DDBJ databases">
        <title>Sequencing the genomes of 1000 actinobacteria strains.</title>
        <authorList>
            <person name="Klenk H.-P."/>
        </authorList>
    </citation>
    <scope>NUCLEOTIDE SEQUENCE [LARGE SCALE GENOMIC DNA]</scope>
    <source>
        <strain evidence="3 4">DSM 12362</strain>
    </source>
</reference>
<dbReference type="RefSeq" id="WP_238329530.1">
    <property type="nucleotide sequence ID" value="NZ_BAAAIL010000003.1"/>
</dbReference>
<proteinExistence type="predicted"/>